<dbReference type="AlphaFoldDB" id="A0A8C5FNK3"/>
<dbReference type="PANTHER" id="PTHR17469">
    <property type="entry name" value="SPERM SPECIFIC ANTIGEN 2-RELATED"/>
    <property type="match status" value="1"/>
</dbReference>
<organism evidence="2 3">
    <name type="scientific">Gadus morhua</name>
    <name type="common">Atlantic cod</name>
    <dbReference type="NCBI Taxonomy" id="8049"/>
    <lineage>
        <taxon>Eukaryota</taxon>
        <taxon>Metazoa</taxon>
        <taxon>Chordata</taxon>
        <taxon>Craniata</taxon>
        <taxon>Vertebrata</taxon>
        <taxon>Euteleostomi</taxon>
        <taxon>Actinopterygii</taxon>
        <taxon>Neopterygii</taxon>
        <taxon>Teleostei</taxon>
        <taxon>Neoteleostei</taxon>
        <taxon>Acanthomorphata</taxon>
        <taxon>Zeiogadaria</taxon>
        <taxon>Gadariae</taxon>
        <taxon>Gadiformes</taxon>
        <taxon>Gadoidei</taxon>
        <taxon>Gadidae</taxon>
        <taxon>Gadus</taxon>
    </lineage>
</organism>
<feature type="compositionally biased region" description="Polar residues" evidence="1">
    <location>
        <begin position="133"/>
        <end position="150"/>
    </location>
</feature>
<dbReference type="InterPro" id="IPR043444">
    <property type="entry name" value="TESPA1-like"/>
</dbReference>
<feature type="compositionally biased region" description="Polar residues" evidence="1">
    <location>
        <begin position="547"/>
        <end position="565"/>
    </location>
</feature>
<dbReference type="GO" id="GO:0005102">
    <property type="term" value="F:signaling receptor binding"/>
    <property type="evidence" value="ECO:0007669"/>
    <property type="project" value="InterPro"/>
</dbReference>
<proteinExistence type="predicted"/>
<feature type="compositionally biased region" description="Polar residues" evidence="1">
    <location>
        <begin position="266"/>
        <end position="281"/>
    </location>
</feature>
<feature type="compositionally biased region" description="Pro residues" evidence="1">
    <location>
        <begin position="215"/>
        <end position="227"/>
    </location>
</feature>
<protein>
    <submittedName>
        <fullName evidence="2">Uncharacterized protein</fullName>
    </submittedName>
</protein>
<evidence type="ECO:0000256" key="1">
    <source>
        <dbReference type="SAM" id="MobiDB-lite"/>
    </source>
</evidence>
<feature type="region of interest" description="Disordered" evidence="1">
    <location>
        <begin position="1"/>
        <end position="308"/>
    </location>
</feature>
<sequence>MKTVSEQTDVGLELTDGHPDTSIQPRPRSPASRDRAVLEGTNPQERNGDQVLEPGRGRTSTPEKPVCLAPLLAQLKQNTKDSFEMEEVQSTDDDRPSQTSQASAFLRSVSQQSDSSGFAEDPSSDSANPLKVQESSDSCDSETTVTSNDPATPLAQDQPLFGGLADREDGGRAYNVEVPQYSVHHIRRTDAVATNPPNQPDCTQALASLPEEPLEPLPCPPNGPAGPEPCSSAGPEPVSPTEPSEPDPGSPTEPSEPEPCFPVDCSLQTHMFDSSASQDSGPGSLVSAAGSQVSAAGSQVSDPGSLVSGPGSLVSAACSLVSAAGSLVSAAGSQVSSAGSQVSDPGSLVSHPGSQVSAAGSLVSAADSLVSAAGFQVSGQPELQAPSVQIQQALDRAKFSQPLHRIPSPACWAPVQTSSEARAGAGRFPLERASSLPTSILARTKVVSSVKIQFGRDAPTSCSAPRFSFKYSCGEEEEEEEEAYSDNKLDKCLSTLIINPATSDPYNQHLKCHQDPPLAQQPLLHHRAPSSLLCSSPPPNWLDRPLGSQSHSWSTQSVPNLSSNEKQSRPLNPYPYSHQHESCSFTPLCTYTPITLPCISIPHPPITMPLICLPHTPITLTCISLPQHPSMPASRCLTMVVCAACLELLGCNANIVATKSTPVLPLIILLSNTSRPSILSMGIAPFLSRPMYLVPSNDLHLSKDRCFILGCHRRRSLALTWAFQHRAAAKGSSAPDPWSRRESRPSVGSVFI</sequence>
<dbReference type="GeneTree" id="ENSGT00940000158532"/>
<evidence type="ECO:0000313" key="2">
    <source>
        <dbReference type="Ensembl" id="ENSGMOP00000049724.1"/>
    </source>
</evidence>
<feature type="region of interest" description="Disordered" evidence="1">
    <location>
        <begin position="545"/>
        <end position="573"/>
    </location>
</feature>
<evidence type="ECO:0000313" key="3">
    <source>
        <dbReference type="Proteomes" id="UP000694546"/>
    </source>
</evidence>
<feature type="compositionally biased region" description="Polar residues" evidence="1">
    <location>
        <begin position="97"/>
        <end position="116"/>
    </location>
</feature>
<feature type="region of interest" description="Disordered" evidence="1">
    <location>
        <begin position="731"/>
        <end position="752"/>
    </location>
</feature>
<reference evidence="2" key="1">
    <citation type="submission" date="2025-08" db="UniProtKB">
        <authorList>
            <consortium name="Ensembl"/>
        </authorList>
    </citation>
    <scope>IDENTIFICATION</scope>
</reference>
<feature type="compositionally biased region" description="Low complexity" evidence="1">
    <location>
        <begin position="228"/>
        <end position="242"/>
    </location>
</feature>
<accession>A0A8C5FNK3</accession>
<keyword evidence="3" id="KW-1185">Reference proteome</keyword>
<reference evidence="2" key="2">
    <citation type="submission" date="2025-09" db="UniProtKB">
        <authorList>
            <consortium name="Ensembl"/>
        </authorList>
    </citation>
    <scope>IDENTIFICATION</scope>
</reference>
<dbReference type="Ensembl" id="ENSGMOT00000070611.1">
    <property type="protein sequence ID" value="ENSGMOP00000049724.1"/>
    <property type="gene ID" value="ENSGMOG00000032801.1"/>
</dbReference>
<dbReference type="Proteomes" id="UP000694546">
    <property type="component" value="Chromosome 20"/>
</dbReference>
<dbReference type="PANTHER" id="PTHR17469:SF11">
    <property type="entry name" value="PROTEIN ITPRID2"/>
    <property type="match status" value="1"/>
</dbReference>
<name>A0A8C5FNK3_GADMO</name>
<feature type="compositionally biased region" description="Low complexity" evidence="1">
    <location>
        <begin position="283"/>
        <end position="308"/>
    </location>
</feature>